<organism evidence="13 14">
    <name type="scientific">Cynoglossus semilaevis</name>
    <name type="common">Tongue sole</name>
    <dbReference type="NCBI Taxonomy" id="244447"/>
    <lineage>
        <taxon>Eukaryota</taxon>
        <taxon>Metazoa</taxon>
        <taxon>Chordata</taxon>
        <taxon>Craniata</taxon>
        <taxon>Vertebrata</taxon>
        <taxon>Euteleostomi</taxon>
        <taxon>Actinopterygii</taxon>
        <taxon>Neopterygii</taxon>
        <taxon>Teleostei</taxon>
        <taxon>Neoteleostei</taxon>
        <taxon>Acanthomorphata</taxon>
        <taxon>Carangaria</taxon>
        <taxon>Pleuronectiformes</taxon>
        <taxon>Pleuronectoidei</taxon>
        <taxon>Cynoglossidae</taxon>
        <taxon>Cynoglossinae</taxon>
        <taxon>Cynoglossus</taxon>
    </lineage>
</organism>
<dbReference type="FunFam" id="1.25.40.20:FF:000222">
    <property type="entry name" value="Short transient receptor potential channel 2 homolog"/>
    <property type="match status" value="1"/>
</dbReference>
<keyword evidence="6" id="KW-0040">ANK repeat</keyword>
<reference evidence="13 14" key="1">
    <citation type="journal article" date="2014" name="Nat. Genet.">
        <title>Whole-genome sequence of a flatfish provides insights into ZW sex chromosome evolution and adaptation to a benthic lifestyle.</title>
        <authorList>
            <person name="Chen S."/>
            <person name="Zhang G."/>
            <person name="Shao C."/>
            <person name="Huang Q."/>
            <person name="Liu G."/>
            <person name="Zhang P."/>
            <person name="Song W."/>
            <person name="An N."/>
            <person name="Chalopin D."/>
            <person name="Volff J.N."/>
            <person name="Hong Y."/>
            <person name="Li Q."/>
            <person name="Sha Z."/>
            <person name="Zhou H."/>
            <person name="Xie M."/>
            <person name="Yu Q."/>
            <person name="Liu Y."/>
            <person name="Xiang H."/>
            <person name="Wang N."/>
            <person name="Wu K."/>
            <person name="Yang C."/>
            <person name="Zhou Q."/>
            <person name="Liao X."/>
            <person name="Yang L."/>
            <person name="Hu Q."/>
            <person name="Zhang J."/>
            <person name="Meng L."/>
            <person name="Jin L."/>
            <person name="Tian Y."/>
            <person name="Lian J."/>
            <person name="Yang J."/>
            <person name="Miao G."/>
            <person name="Liu S."/>
            <person name="Liang Z."/>
            <person name="Yan F."/>
            <person name="Li Y."/>
            <person name="Sun B."/>
            <person name="Zhang H."/>
            <person name="Zhang J."/>
            <person name="Zhu Y."/>
            <person name="Du M."/>
            <person name="Zhao Y."/>
            <person name="Schartl M."/>
            <person name="Tang Q."/>
            <person name="Wang J."/>
        </authorList>
    </citation>
    <scope>NUCLEOTIDE SEQUENCE</scope>
</reference>
<dbReference type="OMA" id="MIDDMMF"/>
<dbReference type="GO" id="GO:0005886">
    <property type="term" value="C:plasma membrane"/>
    <property type="evidence" value="ECO:0007669"/>
    <property type="project" value="TreeGrafter"/>
</dbReference>
<evidence type="ECO:0000259" key="12">
    <source>
        <dbReference type="SMART" id="SM01420"/>
    </source>
</evidence>
<reference evidence="13" key="3">
    <citation type="submission" date="2025-09" db="UniProtKB">
        <authorList>
            <consortium name="Ensembl"/>
        </authorList>
    </citation>
    <scope>IDENTIFICATION</scope>
</reference>
<feature type="transmembrane region" description="Helical" evidence="11">
    <location>
        <begin position="534"/>
        <end position="555"/>
    </location>
</feature>
<dbReference type="GO" id="GO:0015279">
    <property type="term" value="F:store-operated calcium channel activity"/>
    <property type="evidence" value="ECO:0007669"/>
    <property type="project" value="TreeGrafter"/>
</dbReference>
<dbReference type="InterPro" id="IPR005458">
    <property type="entry name" value="TRPC2_channel"/>
</dbReference>
<dbReference type="GO" id="GO:0034703">
    <property type="term" value="C:cation channel complex"/>
    <property type="evidence" value="ECO:0007669"/>
    <property type="project" value="TreeGrafter"/>
</dbReference>
<dbReference type="InterPro" id="IPR013555">
    <property type="entry name" value="TRP_dom"/>
</dbReference>
<dbReference type="PRINTS" id="PR01097">
    <property type="entry name" value="TRNSRECEPTRP"/>
</dbReference>
<evidence type="ECO:0000256" key="9">
    <source>
        <dbReference type="ARBA" id="ARBA00023303"/>
    </source>
</evidence>
<evidence type="ECO:0000313" key="14">
    <source>
        <dbReference type="Proteomes" id="UP000265120"/>
    </source>
</evidence>
<dbReference type="GeneTree" id="ENSGT01060000248588"/>
<dbReference type="GO" id="GO:0051480">
    <property type="term" value="P:regulation of cytosolic calcium ion concentration"/>
    <property type="evidence" value="ECO:0007669"/>
    <property type="project" value="TreeGrafter"/>
</dbReference>
<keyword evidence="5 11" id="KW-1133">Transmembrane helix</keyword>
<dbReference type="Ensembl" id="ENSCSET00000028578.1">
    <property type="protein sequence ID" value="ENSCSEP00000028200.1"/>
    <property type="gene ID" value="ENSCSEG00000018014.1"/>
</dbReference>
<keyword evidence="2" id="KW-0813">Transport</keyword>
<dbReference type="SUPFAM" id="SSF48403">
    <property type="entry name" value="Ankyrin repeat"/>
    <property type="match status" value="1"/>
</dbReference>
<accession>A0A3P8WU71</accession>
<protein>
    <submittedName>
        <fullName evidence="13">Transient receptor potential cation channel subfamily C member 2b</fullName>
    </submittedName>
</protein>
<evidence type="ECO:0000256" key="8">
    <source>
        <dbReference type="ARBA" id="ARBA00023136"/>
    </source>
</evidence>
<evidence type="ECO:0000256" key="3">
    <source>
        <dbReference type="ARBA" id="ARBA00022692"/>
    </source>
</evidence>
<feature type="domain" description="Transient receptor ion channel" evidence="12">
    <location>
        <begin position="170"/>
        <end position="232"/>
    </location>
</feature>
<name>A0A3P8WU71_CYNSE</name>
<reference evidence="13" key="2">
    <citation type="submission" date="2025-08" db="UniProtKB">
        <authorList>
            <consortium name="Ensembl"/>
        </authorList>
    </citation>
    <scope>IDENTIFICATION</scope>
</reference>
<dbReference type="AlphaFoldDB" id="A0A3P8WU71"/>
<keyword evidence="9" id="KW-0407">Ion channel</keyword>
<keyword evidence="7" id="KW-0406">Ion transport</keyword>
<keyword evidence="8 11" id="KW-0472">Membrane</keyword>
<evidence type="ECO:0000256" key="6">
    <source>
        <dbReference type="ARBA" id="ARBA00023043"/>
    </source>
</evidence>
<keyword evidence="10" id="KW-0175">Coiled coil</keyword>
<evidence type="ECO:0000256" key="1">
    <source>
        <dbReference type="ARBA" id="ARBA00004141"/>
    </source>
</evidence>
<feature type="transmembrane region" description="Helical" evidence="11">
    <location>
        <begin position="332"/>
        <end position="352"/>
    </location>
</feature>
<evidence type="ECO:0000313" key="13">
    <source>
        <dbReference type="Ensembl" id="ENSCSEP00000028200.1"/>
    </source>
</evidence>
<dbReference type="InterPro" id="IPR002153">
    <property type="entry name" value="TRPC_channel"/>
</dbReference>
<dbReference type="InterPro" id="IPR036770">
    <property type="entry name" value="Ankyrin_rpt-contain_sf"/>
</dbReference>
<evidence type="ECO:0000256" key="2">
    <source>
        <dbReference type="ARBA" id="ARBA00022448"/>
    </source>
</evidence>
<dbReference type="Pfam" id="PF00520">
    <property type="entry name" value="Ion_trans"/>
    <property type="match status" value="1"/>
</dbReference>
<feature type="transmembrane region" description="Helical" evidence="11">
    <location>
        <begin position="442"/>
        <end position="460"/>
    </location>
</feature>
<evidence type="ECO:0000256" key="11">
    <source>
        <dbReference type="SAM" id="Phobius"/>
    </source>
</evidence>
<evidence type="ECO:0000256" key="7">
    <source>
        <dbReference type="ARBA" id="ARBA00023065"/>
    </source>
</evidence>
<dbReference type="STRING" id="244447.ENSCSEP00000028200"/>
<dbReference type="Proteomes" id="UP000265120">
    <property type="component" value="Chromosome 19"/>
</dbReference>
<evidence type="ECO:0000256" key="10">
    <source>
        <dbReference type="SAM" id="Coils"/>
    </source>
</evidence>
<dbReference type="InParanoid" id="A0A3P8WU71"/>
<keyword evidence="3 11" id="KW-0812">Transmembrane</keyword>
<dbReference type="PANTHER" id="PTHR10117">
    <property type="entry name" value="TRANSIENT RECEPTOR POTENTIAL CHANNEL"/>
    <property type="match status" value="1"/>
</dbReference>
<dbReference type="GO" id="GO:0070679">
    <property type="term" value="F:inositol 1,4,5 trisphosphate binding"/>
    <property type="evidence" value="ECO:0007669"/>
    <property type="project" value="TreeGrafter"/>
</dbReference>
<dbReference type="Gene3D" id="1.25.40.20">
    <property type="entry name" value="Ankyrin repeat-containing domain"/>
    <property type="match status" value="1"/>
</dbReference>
<dbReference type="InterPro" id="IPR005821">
    <property type="entry name" value="Ion_trans_dom"/>
</dbReference>
<keyword evidence="14" id="KW-1185">Reference proteome</keyword>
<feature type="coiled-coil region" evidence="10">
    <location>
        <begin position="714"/>
        <end position="745"/>
    </location>
</feature>
<sequence>QPEQWREIMNKKMQFPPQLISAIQEGKVELVCGLLKTGDGIIRQLDESEDRQWREALNLSIRLGIEDTMDALLQGVKFDFRQIHEALLVAVDTNQPRVVKRLLDRLDQEKGNKMDVRSFSQAIFDRSIDDSQFAPGVTPLTLACQKDLYDIVTMLTQKGHGIPWPHKISCACLECRNGRQYDLLKFSLSRINTYRGIASRAYLSITSDDAMLSAFGLSRELRKLSQKEPEFKPQYLGLEELCQEFAVELLGMCRNQCEVTTILNSCGDETQDELDQQVFEEGIPNLSRLRLAVNYNQKQLQFVAHPICQQVLSSIWCGNLAGWRGSRTAWKLFVSVLIVLTMPFLCLVYWIAPKSKQIGKILKIPVIKFLLHSASYLWFLITLLGESMAMEAYRDKFASRQQNMLHNSFHMVWVVFFWYECKEVWIEGLRSYFLDWWNCLDMMVLSMYLASFVLRVLIVLKGHFLCHDLDGADECVYFTQTRDHWHQEDPQLISEVLFAVTSMLSFTRLAYILPAHESLGTLQISIGKMIDDMMFMFILMIIGTAFLCGINNVYVPYVTSPHLGFNETFHFLFWTMFGVANQDYVDMPQFVLAEFVGRILYGIFTLVIVIVLLNMLIAMITNSFQKIEDDADVEWKFARSKLYLSYFREGLTMPVPFNIIPSPKAFFYIIGIFRKLCCCCSAEQKYPPITSLSSQSNEKGSEDSQVPYRQQVIRALVQRYIESARREFEEAKRKIGNRITELNKAVGRIHMEMKSMQQLFTKEEELSANDALTKDGASLLGKYIIGAKNNFRG</sequence>
<evidence type="ECO:0000256" key="4">
    <source>
        <dbReference type="ARBA" id="ARBA00022737"/>
    </source>
</evidence>
<evidence type="ECO:0000256" key="5">
    <source>
        <dbReference type="ARBA" id="ARBA00022989"/>
    </source>
</evidence>
<dbReference type="PRINTS" id="PR01643">
    <property type="entry name" value="TRPCHANNEL2"/>
</dbReference>
<dbReference type="GO" id="GO:0007338">
    <property type="term" value="P:single fertilization"/>
    <property type="evidence" value="ECO:0007669"/>
    <property type="project" value="TreeGrafter"/>
</dbReference>
<proteinExistence type="predicted"/>
<feature type="transmembrane region" description="Helical" evidence="11">
    <location>
        <begin position="599"/>
        <end position="620"/>
    </location>
</feature>
<dbReference type="Pfam" id="PF08344">
    <property type="entry name" value="TRP_2"/>
    <property type="match status" value="1"/>
</dbReference>
<dbReference type="PANTHER" id="PTHR10117:SF6">
    <property type="entry name" value="SHORT TRANSIENT RECEPTOR POTENTIAL CHANNEL 2"/>
    <property type="match status" value="1"/>
</dbReference>
<feature type="transmembrane region" description="Helical" evidence="11">
    <location>
        <begin position="364"/>
        <end position="384"/>
    </location>
</feature>
<comment type="subcellular location">
    <subcellularLocation>
        <location evidence="1">Membrane</location>
        <topology evidence="1">Multi-pass membrane protein</topology>
    </subcellularLocation>
</comment>
<feature type="transmembrane region" description="Helical" evidence="11">
    <location>
        <begin position="492"/>
        <end position="513"/>
    </location>
</feature>
<keyword evidence="4" id="KW-0677">Repeat</keyword>
<dbReference type="SMART" id="SM01420">
    <property type="entry name" value="TRP_2"/>
    <property type="match status" value="1"/>
</dbReference>